<sequence>MESHTWKNRVLLLLTEDINNADYKNQIKELQACNNGLVDRKLIVYQITKAGYKIGLSATSKWHKSTQVYKAYQKTNIPFQVVLIGLDGGTKLRESDFISCEALFRVIDVMPMRKSELNAREK</sequence>
<keyword evidence="1" id="KW-0732">Signal</keyword>
<name>A0ABW3BPA9_9FLAO</name>
<protein>
    <submittedName>
        <fullName evidence="3">DUF4174 domain-containing protein</fullName>
    </submittedName>
</protein>
<keyword evidence="4" id="KW-1185">Reference proteome</keyword>
<dbReference type="EMBL" id="JBHTIB010000002">
    <property type="protein sequence ID" value="MFD0834497.1"/>
    <property type="molecule type" value="Genomic_DNA"/>
</dbReference>
<accession>A0ABW3BPA9</accession>
<dbReference type="Pfam" id="PF13778">
    <property type="entry name" value="DUF4174"/>
    <property type="match status" value="1"/>
</dbReference>
<organism evidence="3 4">
    <name type="scientific">Mariniflexile aquimaris</name>
    <dbReference type="NCBI Taxonomy" id="881009"/>
    <lineage>
        <taxon>Bacteria</taxon>
        <taxon>Pseudomonadati</taxon>
        <taxon>Bacteroidota</taxon>
        <taxon>Flavobacteriia</taxon>
        <taxon>Flavobacteriales</taxon>
        <taxon>Flavobacteriaceae</taxon>
        <taxon>Mariniflexile</taxon>
    </lineage>
</organism>
<evidence type="ECO:0000313" key="3">
    <source>
        <dbReference type="EMBL" id="MFD0834497.1"/>
    </source>
</evidence>
<reference evidence="4" key="1">
    <citation type="journal article" date="2019" name="Int. J. Syst. Evol. Microbiol.">
        <title>The Global Catalogue of Microorganisms (GCM) 10K type strain sequencing project: providing services to taxonomists for standard genome sequencing and annotation.</title>
        <authorList>
            <consortium name="The Broad Institute Genomics Platform"/>
            <consortium name="The Broad Institute Genome Sequencing Center for Infectious Disease"/>
            <person name="Wu L."/>
            <person name="Ma J."/>
        </authorList>
    </citation>
    <scope>NUCLEOTIDE SEQUENCE [LARGE SCALE GENOMIC DNA]</scope>
    <source>
        <strain evidence="4">CCUG 60529</strain>
    </source>
</reference>
<dbReference type="Proteomes" id="UP001597011">
    <property type="component" value="Unassembled WGS sequence"/>
</dbReference>
<feature type="domain" description="DUF4174" evidence="2">
    <location>
        <begin position="1"/>
        <end position="116"/>
    </location>
</feature>
<comment type="caution">
    <text evidence="3">The sequence shown here is derived from an EMBL/GenBank/DDBJ whole genome shotgun (WGS) entry which is preliminary data.</text>
</comment>
<dbReference type="InterPro" id="IPR025232">
    <property type="entry name" value="DUF4174"/>
</dbReference>
<evidence type="ECO:0000259" key="2">
    <source>
        <dbReference type="Pfam" id="PF13778"/>
    </source>
</evidence>
<evidence type="ECO:0000256" key="1">
    <source>
        <dbReference type="ARBA" id="ARBA00022729"/>
    </source>
</evidence>
<dbReference type="RefSeq" id="WP_379938835.1">
    <property type="nucleotide sequence ID" value="NZ_JBHTIB010000002.1"/>
</dbReference>
<gene>
    <name evidence="3" type="ORF">ACFQ0I_01870</name>
</gene>
<proteinExistence type="predicted"/>
<evidence type="ECO:0000313" key="4">
    <source>
        <dbReference type="Proteomes" id="UP001597011"/>
    </source>
</evidence>